<sequence length="163" mass="16954">MTDHPANASSPCSREGRAGGQGPWASRSWRQGCMGHCGSAWSPSVRGVVSPVLPSPVTVCLGEGEEGLIPPSSWVLQHLLGESQACGLRGSQPSPPEVPVPHCLCGPVGLLSPSSPSPRKHPASTLLKTRHAGPSLIGPFETGPSRDGTVSTHRAFLLRLGNY</sequence>
<name>A0A834A878_9CHIR</name>
<dbReference type="AlphaFoldDB" id="A0A834A878"/>
<gene>
    <name evidence="2" type="ORF">HJG60_011069</name>
</gene>
<protein>
    <submittedName>
        <fullName evidence="2">Uncharacterized protein</fullName>
    </submittedName>
</protein>
<comment type="caution">
    <text evidence="2">The sequence shown here is derived from an EMBL/GenBank/DDBJ whole genome shotgun (WGS) entry which is preliminary data.</text>
</comment>
<evidence type="ECO:0000313" key="2">
    <source>
        <dbReference type="EMBL" id="KAF6109878.1"/>
    </source>
</evidence>
<evidence type="ECO:0000256" key="1">
    <source>
        <dbReference type="SAM" id="MobiDB-lite"/>
    </source>
</evidence>
<proteinExistence type="predicted"/>
<feature type="region of interest" description="Disordered" evidence="1">
    <location>
        <begin position="113"/>
        <end position="148"/>
    </location>
</feature>
<dbReference type="Proteomes" id="UP000664940">
    <property type="component" value="Unassembled WGS sequence"/>
</dbReference>
<feature type="region of interest" description="Disordered" evidence="1">
    <location>
        <begin position="1"/>
        <end position="26"/>
    </location>
</feature>
<organism evidence="2 3">
    <name type="scientific">Phyllostomus discolor</name>
    <name type="common">pale spear-nosed bat</name>
    <dbReference type="NCBI Taxonomy" id="89673"/>
    <lineage>
        <taxon>Eukaryota</taxon>
        <taxon>Metazoa</taxon>
        <taxon>Chordata</taxon>
        <taxon>Craniata</taxon>
        <taxon>Vertebrata</taxon>
        <taxon>Euteleostomi</taxon>
        <taxon>Mammalia</taxon>
        <taxon>Eutheria</taxon>
        <taxon>Laurasiatheria</taxon>
        <taxon>Chiroptera</taxon>
        <taxon>Yangochiroptera</taxon>
        <taxon>Phyllostomidae</taxon>
        <taxon>Phyllostominae</taxon>
        <taxon>Phyllostomus</taxon>
    </lineage>
</organism>
<accession>A0A834A878</accession>
<dbReference type="EMBL" id="JABVXQ010000005">
    <property type="protein sequence ID" value="KAF6109878.1"/>
    <property type="molecule type" value="Genomic_DNA"/>
</dbReference>
<evidence type="ECO:0000313" key="3">
    <source>
        <dbReference type="Proteomes" id="UP000664940"/>
    </source>
</evidence>
<reference evidence="2 3" key="1">
    <citation type="journal article" date="2020" name="Nature">
        <title>Six reference-quality genomes reveal evolution of bat adaptations.</title>
        <authorList>
            <person name="Jebb D."/>
            <person name="Huang Z."/>
            <person name="Pippel M."/>
            <person name="Hughes G.M."/>
            <person name="Lavrichenko K."/>
            <person name="Devanna P."/>
            <person name="Winkler S."/>
            <person name="Jermiin L.S."/>
            <person name="Skirmuntt E.C."/>
            <person name="Katzourakis A."/>
            <person name="Burkitt-Gray L."/>
            <person name="Ray D.A."/>
            <person name="Sullivan K.A.M."/>
            <person name="Roscito J.G."/>
            <person name="Kirilenko B.M."/>
            <person name="Davalos L.M."/>
            <person name="Corthals A.P."/>
            <person name="Power M.L."/>
            <person name="Jones G."/>
            <person name="Ransome R.D."/>
            <person name="Dechmann D.K.N."/>
            <person name="Locatelli A.G."/>
            <person name="Puechmaille S.J."/>
            <person name="Fedrigo O."/>
            <person name="Jarvis E.D."/>
            <person name="Hiller M."/>
            <person name="Vernes S.C."/>
            <person name="Myers E.W."/>
            <person name="Teeling E.C."/>
        </authorList>
    </citation>
    <scope>NUCLEOTIDE SEQUENCE [LARGE SCALE GENOMIC DNA]</scope>
    <source>
        <strain evidence="2">Bat1K_MPI-CBG_1</strain>
    </source>
</reference>